<dbReference type="GO" id="GO:0016020">
    <property type="term" value="C:membrane"/>
    <property type="evidence" value="ECO:0007669"/>
    <property type="project" value="InterPro"/>
</dbReference>
<gene>
    <name evidence="3" type="ORF">TPHV1_310013</name>
</gene>
<feature type="domain" description="Peptidase C39" evidence="2">
    <location>
        <begin position="49"/>
        <end position="177"/>
    </location>
</feature>
<dbReference type="PROSITE" id="PS50990">
    <property type="entry name" value="PEPTIDASE_C39"/>
    <property type="match status" value="1"/>
</dbReference>
<evidence type="ECO:0000313" key="3">
    <source>
        <dbReference type="EMBL" id="CEM62384.1"/>
    </source>
</evidence>
<proteinExistence type="predicted"/>
<keyword evidence="1" id="KW-0472">Membrane</keyword>
<dbReference type="GO" id="GO:0005524">
    <property type="term" value="F:ATP binding"/>
    <property type="evidence" value="ECO:0007669"/>
    <property type="project" value="InterPro"/>
</dbReference>
<dbReference type="EMBL" id="CDNC01000025">
    <property type="protein sequence ID" value="CEM62384.1"/>
    <property type="molecule type" value="Genomic_DNA"/>
</dbReference>
<organism evidence="3 4">
    <name type="scientific">Treponema phagedenis</name>
    <dbReference type="NCBI Taxonomy" id="162"/>
    <lineage>
        <taxon>Bacteria</taxon>
        <taxon>Pseudomonadati</taxon>
        <taxon>Spirochaetota</taxon>
        <taxon>Spirochaetia</taxon>
        <taxon>Spirochaetales</taxon>
        <taxon>Treponemataceae</taxon>
        <taxon>Treponema</taxon>
    </lineage>
</organism>
<dbReference type="AlphaFoldDB" id="A0A0B7GUP5"/>
<evidence type="ECO:0000256" key="1">
    <source>
        <dbReference type="SAM" id="Phobius"/>
    </source>
</evidence>
<name>A0A0B7GUP5_TREPH</name>
<dbReference type="Gene3D" id="3.90.70.10">
    <property type="entry name" value="Cysteine proteinases"/>
    <property type="match status" value="1"/>
</dbReference>
<dbReference type="GO" id="GO:0006508">
    <property type="term" value="P:proteolysis"/>
    <property type="evidence" value="ECO:0007669"/>
    <property type="project" value="InterPro"/>
</dbReference>
<keyword evidence="4" id="KW-1185">Reference proteome</keyword>
<dbReference type="Pfam" id="PF03412">
    <property type="entry name" value="Peptidase_C39"/>
    <property type="match status" value="1"/>
</dbReference>
<dbReference type="GeneID" id="57752251"/>
<dbReference type="RefSeq" id="WP_162147450.1">
    <property type="nucleotide sequence ID" value="NZ_CDNC01000025.1"/>
</dbReference>
<dbReference type="Proteomes" id="UP000042527">
    <property type="component" value="Unassembled WGS sequence"/>
</dbReference>
<sequence>MHIKLYKIKSMFFACVYGLIFSAWIFSFTPDIQGVQSLEKLRFSFVHEQGEDESCGLSVVSSILNLYLNLAVTEADLLNQLAEELQTTRKVTMAQMMRIFQAYGYQTKAYKIDMDNLIKAVQYYAPVIVHYDKPELHFAFILQADKDYVIVADPVLGLEMQTAKDFQKKWSKTVLLVKIPEQILNKSVLKKAIANTIQKYTVLERIAERKW</sequence>
<protein>
    <submittedName>
        <fullName evidence="3">Putative Peptidase C39 bacteriocin processing</fullName>
    </submittedName>
</protein>
<evidence type="ECO:0000313" key="4">
    <source>
        <dbReference type="Proteomes" id="UP000042527"/>
    </source>
</evidence>
<dbReference type="GO" id="GO:0008233">
    <property type="term" value="F:peptidase activity"/>
    <property type="evidence" value="ECO:0007669"/>
    <property type="project" value="InterPro"/>
</dbReference>
<keyword evidence="1" id="KW-1133">Transmembrane helix</keyword>
<dbReference type="InterPro" id="IPR005074">
    <property type="entry name" value="Peptidase_C39"/>
</dbReference>
<reference evidence="4" key="1">
    <citation type="submission" date="2015-01" db="EMBL/GenBank/DDBJ databases">
        <authorList>
            <person name="Manzoor Shahid"/>
            <person name="Zubair Saima"/>
        </authorList>
    </citation>
    <scope>NUCLEOTIDE SEQUENCE [LARGE SCALE GENOMIC DNA]</scope>
    <source>
        <strain evidence="4">V1</strain>
    </source>
</reference>
<keyword evidence="1" id="KW-0812">Transmembrane</keyword>
<accession>A0A0B7GUP5</accession>
<evidence type="ECO:0000259" key="2">
    <source>
        <dbReference type="PROSITE" id="PS50990"/>
    </source>
</evidence>
<feature type="transmembrane region" description="Helical" evidence="1">
    <location>
        <begin position="12"/>
        <end position="29"/>
    </location>
</feature>